<name>A0ABY5MFJ8_9HYPH</name>
<dbReference type="RefSeq" id="WP_338529207.1">
    <property type="nucleotide sequence ID" value="NZ_CP030941.1"/>
</dbReference>
<feature type="transmembrane region" description="Helical" evidence="1">
    <location>
        <begin position="54"/>
        <end position="76"/>
    </location>
</feature>
<keyword evidence="1" id="KW-0812">Transmembrane</keyword>
<gene>
    <name evidence="2" type="ORF">NTH_01252</name>
</gene>
<evidence type="ECO:0000256" key="1">
    <source>
        <dbReference type="SAM" id="Phobius"/>
    </source>
</evidence>
<keyword evidence="1" id="KW-0472">Membrane</keyword>
<dbReference type="EMBL" id="CP030941">
    <property type="protein sequence ID" value="UUP16805.1"/>
    <property type="molecule type" value="Genomic_DNA"/>
</dbReference>
<proteinExistence type="predicted"/>
<evidence type="ECO:0000313" key="3">
    <source>
        <dbReference type="Proteomes" id="UP001342418"/>
    </source>
</evidence>
<organism evidence="2 3">
    <name type="scientific">Nitratireductor thuwali</name>
    <dbReference type="NCBI Taxonomy" id="2267699"/>
    <lineage>
        <taxon>Bacteria</taxon>
        <taxon>Pseudomonadati</taxon>
        <taxon>Pseudomonadota</taxon>
        <taxon>Alphaproteobacteria</taxon>
        <taxon>Hyphomicrobiales</taxon>
        <taxon>Phyllobacteriaceae</taxon>
        <taxon>Nitratireductor</taxon>
    </lineage>
</organism>
<accession>A0ABY5MFJ8</accession>
<evidence type="ECO:0008006" key="4">
    <source>
        <dbReference type="Google" id="ProtNLM"/>
    </source>
</evidence>
<keyword evidence="3" id="KW-1185">Reference proteome</keyword>
<protein>
    <recommendedName>
        <fullName evidence="4">Flagellar protein</fullName>
    </recommendedName>
</protein>
<sequence>MKDKLADLVLPDMTPVEALDMDDEPKAPNSRVRRNWRLQGRWRTNMSHRTSGDWLLAMCGIGLAVVCAVFPWYIFFNQEQFGIRPLKFAGREASAGSAATLQPQLTGARIPLGMAPEQLDFIPTGTIGATSFEEGGPVTQPFPGDVVAFQLIHAAAGRAMIEDQDGFWIVERGSPLPDGSRVASIEKRNEGWVLTTTRNAEIALGQP</sequence>
<reference evidence="2 3" key="1">
    <citation type="submission" date="2018-07" db="EMBL/GenBank/DDBJ databases">
        <title>Genome sequence of Nitratireductor thuwali#1536.</title>
        <authorList>
            <person name="Michoud G."/>
            <person name="Merlino G."/>
            <person name="Sefrji F.O."/>
            <person name="Daffonchio D."/>
        </authorList>
    </citation>
    <scope>NUCLEOTIDE SEQUENCE [LARGE SCALE GENOMIC DNA]</scope>
    <source>
        <strain evidence="3">Nit1536</strain>
    </source>
</reference>
<keyword evidence="1" id="KW-1133">Transmembrane helix</keyword>
<evidence type="ECO:0000313" key="2">
    <source>
        <dbReference type="EMBL" id="UUP16805.1"/>
    </source>
</evidence>
<dbReference type="Proteomes" id="UP001342418">
    <property type="component" value="Chromosome"/>
</dbReference>